<protein>
    <submittedName>
        <fullName evidence="1">Uncharacterized protein</fullName>
    </submittedName>
</protein>
<evidence type="ECO:0000313" key="1">
    <source>
        <dbReference type="EMBL" id="CAH3047553.1"/>
    </source>
</evidence>
<organism evidence="1 2">
    <name type="scientific">Porites evermanni</name>
    <dbReference type="NCBI Taxonomy" id="104178"/>
    <lineage>
        <taxon>Eukaryota</taxon>
        <taxon>Metazoa</taxon>
        <taxon>Cnidaria</taxon>
        <taxon>Anthozoa</taxon>
        <taxon>Hexacorallia</taxon>
        <taxon>Scleractinia</taxon>
        <taxon>Fungiina</taxon>
        <taxon>Poritidae</taxon>
        <taxon>Porites</taxon>
    </lineage>
</organism>
<name>A0ABN8NDM6_9CNID</name>
<accession>A0ABN8NDM6</accession>
<dbReference type="Proteomes" id="UP001159427">
    <property type="component" value="Unassembled WGS sequence"/>
</dbReference>
<comment type="caution">
    <text evidence="1">The sequence shown here is derived from an EMBL/GenBank/DDBJ whole genome shotgun (WGS) entry which is preliminary data.</text>
</comment>
<reference evidence="1 2" key="1">
    <citation type="submission" date="2022-05" db="EMBL/GenBank/DDBJ databases">
        <authorList>
            <consortium name="Genoscope - CEA"/>
            <person name="William W."/>
        </authorList>
    </citation>
    <scope>NUCLEOTIDE SEQUENCE [LARGE SCALE GENOMIC DNA]</scope>
</reference>
<gene>
    <name evidence="1" type="ORF">PEVE_00041400</name>
</gene>
<dbReference type="EMBL" id="CALNXI010000786">
    <property type="protein sequence ID" value="CAH3047553.1"/>
    <property type="molecule type" value="Genomic_DNA"/>
</dbReference>
<sequence>MYKGKQDLSFEERFDVLVTNVDSRGICTKQPLRVQENAAFVIQRSALKGKGDWLVTDLGSFSNLGHSGKVLQVEDGDILASTRWPRRVEDRFELNKDEYLVLSTYWKHAKYSDYSRITTVVSKKVGQELDLALVQYWYDGEEHYISPKKHPRTKPFIPTASSARHSIEDKNARAKLKRASTDEDEFYSVLALGKEMGGSCIKGLQWTPSPRVVYVEDWQMAEIVENCCQPDSTCVLSIDTTFNVGQFYVTSTMYQNAKFVNQRMGKLANLPGPALFHVCQDETQFLFFCNNLLETNYGFEKVRFVGGDYEQFTLYFNQCIADDIQNGMAAGIGREIGLKGDFFYNNAAECHNFRYKLKVKEDKAASAIAGFPKKLCSWVEAIESYRMVFECRNNIQRSFIGEGPFTLAPDYRNLEDMSTPSASANTDYCLSSFDVSGLPNHLRGSWNNAKKFWSSMGSESFLVRILKGL</sequence>
<keyword evidence="2" id="KW-1185">Reference proteome</keyword>
<proteinExistence type="predicted"/>
<evidence type="ECO:0000313" key="2">
    <source>
        <dbReference type="Proteomes" id="UP001159427"/>
    </source>
</evidence>